<dbReference type="InParanoid" id="K7KI06"/>
<dbReference type="PaxDb" id="3847-GLYMA04G04411.1"/>
<evidence type="ECO:0000313" key="3">
    <source>
        <dbReference type="Proteomes" id="UP000008827"/>
    </source>
</evidence>
<evidence type="ECO:0000313" key="2">
    <source>
        <dbReference type="EnsemblPlants" id="KRH61342"/>
    </source>
</evidence>
<keyword evidence="3" id="KW-1185">Reference proteome</keyword>
<reference evidence="1 2" key="1">
    <citation type="journal article" date="2010" name="Nature">
        <title>Genome sequence of the palaeopolyploid soybean.</title>
        <authorList>
            <person name="Schmutz J."/>
            <person name="Cannon S.B."/>
            <person name="Schlueter J."/>
            <person name="Ma J."/>
            <person name="Mitros T."/>
            <person name="Nelson W."/>
            <person name="Hyten D.L."/>
            <person name="Song Q."/>
            <person name="Thelen J.J."/>
            <person name="Cheng J."/>
            <person name="Xu D."/>
            <person name="Hellsten U."/>
            <person name="May G.D."/>
            <person name="Yu Y."/>
            <person name="Sakurai T."/>
            <person name="Umezawa T."/>
            <person name="Bhattacharyya M.K."/>
            <person name="Sandhu D."/>
            <person name="Valliyodan B."/>
            <person name="Lindquist E."/>
            <person name="Peto M."/>
            <person name="Grant D."/>
            <person name="Shu S."/>
            <person name="Goodstein D."/>
            <person name="Barry K."/>
            <person name="Futrell-Griggs M."/>
            <person name="Abernathy B."/>
            <person name="Du J."/>
            <person name="Tian Z."/>
            <person name="Zhu L."/>
            <person name="Gill N."/>
            <person name="Joshi T."/>
            <person name="Libault M."/>
            <person name="Sethuraman A."/>
            <person name="Zhang X.-C."/>
            <person name="Shinozaki K."/>
            <person name="Nguyen H.T."/>
            <person name="Wing R.A."/>
            <person name="Cregan P."/>
            <person name="Specht J."/>
            <person name="Grimwood J."/>
            <person name="Rokhsar D."/>
            <person name="Stacey G."/>
            <person name="Shoemaker R.C."/>
            <person name="Jackson S.A."/>
        </authorList>
    </citation>
    <scope>NUCLEOTIDE SEQUENCE [LARGE SCALE GENOMIC DNA]</scope>
    <source>
        <strain evidence="2">cv. Williams 82</strain>
        <tissue evidence="1">Callus</tissue>
    </source>
</reference>
<dbReference type="Proteomes" id="UP000008827">
    <property type="component" value="Chromosome 4"/>
</dbReference>
<dbReference type="EMBL" id="CM000837">
    <property type="protein sequence ID" value="KRH61342.1"/>
    <property type="molecule type" value="Genomic_DNA"/>
</dbReference>
<dbReference type="Gramene" id="KRH61342">
    <property type="protein sequence ID" value="KRH61342"/>
    <property type="gene ID" value="GLYMA_04G041600"/>
</dbReference>
<name>K7KI06_SOYBN</name>
<dbReference type="AlphaFoldDB" id="K7KI06"/>
<reference evidence="1" key="3">
    <citation type="submission" date="2018-07" db="EMBL/GenBank/DDBJ databases">
        <title>WGS assembly of Glycine max.</title>
        <authorList>
            <person name="Schmutz J."/>
            <person name="Cannon S."/>
            <person name="Schlueter J."/>
            <person name="Ma J."/>
            <person name="Mitros T."/>
            <person name="Nelson W."/>
            <person name="Hyten D."/>
            <person name="Song Q."/>
            <person name="Thelen J."/>
            <person name="Cheng J."/>
            <person name="Xu D."/>
            <person name="Hellsten U."/>
            <person name="May G."/>
            <person name="Yu Y."/>
            <person name="Sakurai T."/>
            <person name="Umezawa T."/>
            <person name="Bhattacharyya M."/>
            <person name="Sandhu D."/>
            <person name="Valliyodan B."/>
            <person name="Lindquist E."/>
            <person name="Peto M."/>
            <person name="Grant D."/>
            <person name="Shu S."/>
            <person name="Goodstein D."/>
            <person name="Barry K."/>
            <person name="Futrell-Griggs M."/>
            <person name="Abernathy B."/>
            <person name="Du J."/>
            <person name="Tian Z."/>
            <person name="Zhu L."/>
            <person name="Gill N."/>
            <person name="Joshi T."/>
            <person name="Libault M."/>
            <person name="Sethuraman A."/>
            <person name="Zhang X."/>
            <person name="Shinozaki K."/>
            <person name="Nguyen H."/>
            <person name="Wing R."/>
            <person name="Cregan P."/>
            <person name="Specht J."/>
            <person name="Grimwood J."/>
            <person name="Rokhsar D."/>
            <person name="Stacey G."/>
            <person name="Shoemaker R."/>
            <person name="Jackson S."/>
        </authorList>
    </citation>
    <scope>NUCLEOTIDE SEQUENCE</scope>
    <source>
        <tissue evidence="1">Callus</tissue>
    </source>
</reference>
<accession>K7KI06</accession>
<protein>
    <submittedName>
        <fullName evidence="1 2">Uncharacterized protein</fullName>
    </submittedName>
</protein>
<evidence type="ECO:0000313" key="1">
    <source>
        <dbReference type="EMBL" id="KRH61342.1"/>
    </source>
</evidence>
<sequence>MEKKYGDMKSHTGSRFLHWRHRVSYETLVSPTCWSHTVSSSVYFPRRSQPILIYKPLSRSASSSVPFFHFHPPL</sequence>
<dbReference type="HOGENOM" id="CLU_2692712_0_0_1"/>
<reference evidence="2" key="2">
    <citation type="submission" date="2018-02" db="UniProtKB">
        <authorList>
            <consortium name="EnsemblPlants"/>
        </authorList>
    </citation>
    <scope>IDENTIFICATION</scope>
    <source>
        <strain evidence="2">Williams 82</strain>
    </source>
</reference>
<proteinExistence type="predicted"/>
<organism evidence="2">
    <name type="scientific">Glycine max</name>
    <name type="common">Soybean</name>
    <name type="synonym">Glycine hispida</name>
    <dbReference type="NCBI Taxonomy" id="3847"/>
    <lineage>
        <taxon>Eukaryota</taxon>
        <taxon>Viridiplantae</taxon>
        <taxon>Streptophyta</taxon>
        <taxon>Embryophyta</taxon>
        <taxon>Tracheophyta</taxon>
        <taxon>Spermatophyta</taxon>
        <taxon>Magnoliopsida</taxon>
        <taxon>eudicotyledons</taxon>
        <taxon>Gunneridae</taxon>
        <taxon>Pentapetalae</taxon>
        <taxon>rosids</taxon>
        <taxon>fabids</taxon>
        <taxon>Fabales</taxon>
        <taxon>Fabaceae</taxon>
        <taxon>Papilionoideae</taxon>
        <taxon>50 kb inversion clade</taxon>
        <taxon>NPAAA clade</taxon>
        <taxon>indigoferoid/millettioid clade</taxon>
        <taxon>Phaseoleae</taxon>
        <taxon>Glycine</taxon>
        <taxon>Glycine subgen. Soja</taxon>
    </lineage>
</organism>
<dbReference type="EnsemblPlants" id="KRH61342">
    <property type="protein sequence ID" value="KRH61342"/>
    <property type="gene ID" value="GLYMA_04G041600"/>
</dbReference>
<gene>
    <name evidence="1" type="ORF">GLYMA_04G041600</name>
</gene>